<organism evidence="1 2">
    <name type="scientific">Candidatus Desulfatifera sulfidica</name>
    <dbReference type="NCBI Taxonomy" id="2841691"/>
    <lineage>
        <taxon>Bacteria</taxon>
        <taxon>Pseudomonadati</taxon>
        <taxon>Thermodesulfobacteriota</taxon>
        <taxon>Desulfobulbia</taxon>
        <taxon>Desulfobulbales</taxon>
        <taxon>Desulfobulbaceae</taxon>
        <taxon>Candidatus Desulfatifera</taxon>
    </lineage>
</organism>
<proteinExistence type="predicted"/>
<protein>
    <recommendedName>
        <fullName evidence="3">Lipoprotein</fullName>
    </recommendedName>
</protein>
<dbReference type="Proteomes" id="UP000599024">
    <property type="component" value="Unassembled WGS sequence"/>
</dbReference>
<evidence type="ECO:0000313" key="1">
    <source>
        <dbReference type="EMBL" id="MBC8208321.1"/>
    </source>
</evidence>
<evidence type="ECO:0000313" key="2">
    <source>
        <dbReference type="Proteomes" id="UP000599024"/>
    </source>
</evidence>
<dbReference type="Gene3D" id="3.40.50.10610">
    <property type="entry name" value="ABC-type transport auxiliary lipoprotein component"/>
    <property type="match status" value="1"/>
</dbReference>
<accession>A0A8J6N956</accession>
<dbReference type="PROSITE" id="PS51257">
    <property type="entry name" value="PROKAR_LIPOPROTEIN"/>
    <property type="match status" value="1"/>
</dbReference>
<dbReference type="EMBL" id="JACNLK010000033">
    <property type="protein sequence ID" value="MBC8208321.1"/>
    <property type="molecule type" value="Genomic_DNA"/>
</dbReference>
<comment type="caution">
    <text evidence="1">The sequence shown here is derived from an EMBL/GenBank/DDBJ whole genome shotgun (WGS) entry which is preliminary data.</text>
</comment>
<name>A0A8J6N956_9BACT</name>
<sequence>MNKQMKKLSLLLLLVVTGLPVLLASGCSSRFIPGQVAVQHEDVQCIAILPTVVAPDIRLEIKDRTRLEQGAALIDQIMAEDLVGREQIRQVSPMAQIEVAVGHDRLAELRQLAESVGCDAVLQTEIRRYEQRDGSDYSVNTPASSAFEMRLVQAATGKTLWHSSVDETQDSVLGNLFSLNKALMRGFKWVTVEELTAQAVRKTLRGSPYLQESDGVP</sequence>
<dbReference type="AlphaFoldDB" id="A0A8J6N956"/>
<evidence type="ECO:0008006" key="3">
    <source>
        <dbReference type="Google" id="ProtNLM"/>
    </source>
</evidence>
<gene>
    <name evidence="1" type="ORF">H8E79_04030</name>
</gene>
<reference evidence="1 2" key="1">
    <citation type="submission" date="2020-08" db="EMBL/GenBank/DDBJ databases">
        <title>Bridging the membrane lipid divide: bacteria of the FCB group superphylum have the potential to synthesize archaeal ether lipids.</title>
        <authorList>
            <person name="Villanueva L."/>
            <person name="Von Meijenfeldt F.A.B."/>
            <person name="Westbye A.B."/>
            <person name="Yadav S."/>
            <person name="Hopmans E.C."/>
            <person name="Dutilh B.E."/>
            <person name="Sinninghe Damste J.S."/>
        </authorList>
    </citation>
    <scope>NUCLEOTIDE SEQUENCE [LARGE SCALE GENOMIC DNA]</scope>
    <source>
        <strain evidence="1">NIOZ-UU81</strain>
    </source>
</reference>